<organism evidence="2 3">
    <name type="scientific">Terasakiella brassicae</name>
    <dbReference type="NCBI Taxonomy" id="1634917"/>
    <lineage>
        <taxon>Bacteria</taxon>
        <taxon>Pseudomonadati</taxon>
        <taxon>Pseudomonadota</taxon>
        <taxon>Alphaproteobacteria</taxon>
        <taxon>Rhodospirillales</taxon>
        <taxon>Terasakiellaceae</taxon>
        <taxon>Terasakiella</taxon>
    </lineage>
</organism>
<feature type="domain" description="Ubiquitin-like" evidence="1">
    <location>
        <begin position="1"/>
        <end position="33"/>
    </location>
</feature>
<dbReference type="AlphaFoldDB" id="A0A917BTT5"/>
<reference evidence="2" key="1">
    <citation type="journal article" date="2014" name="Int. J. Syst. Evol. Microbiol.">
        <title>Complete genome sequence of Corynebacterium casei LMG S-19264T (=DSM 44701T), isolated from a smear-ripened cheese.</title>
        <authorList>
            <consortium name="US DOE Joint Genome Institute (JGI-PGF)"/>
            <person name="Walter F."/>
            <person name="Albersmeier A."/>
            <person name="Kalinowski J."/>
            <person name="Ruckert C."/>
        </authorList>
    </citation>
    <scope>NUCLEOTIDE SEQUENCE</scope>
    <source>
        <strain evidence="2">CGMCC 1.15254</strain>
    </source>
</reference>
<evidence type="ECO:0000313" key="2">
    <source>
        <dbReference type="EMBL" id="GGF56554.1"/>
    </source>
</evidence>
<evidence type="ECO:0000259" key="1">
    <source>
        <dbReference type="PROSITE" id="PS50053"/>
    </source>
</evidence>
<keyword evidence="3" id="KW-1185">Reference proteome</keyword>
<dbReference type="RefSeq" id="WP_188661793.1">
    <property type="nucleotide sequence ID" value="NZ_BMHV01000004.1"/>
</dbReference>
<reference evidence="2" key="2">
    <citation type="submission" date="2020-09" db="EMBL/GenBank/DDBJ databases">
        <authorList>
            <person name="Sun Q."/>
            <person name="Zhou Y."/>
        </authorList>
    </citation>
    <scope>NUCLEOTIDE SEQUENCE</scope>
    <source>
        <strain evidence="2">CGMCC 1.15254</strain>
    </source>
</reference>
<dbReference type="PROSITE" id="PS50053">
    <property type="entry name" value="UBIQUITIN_2"/>
    <property type="match status" value="1"/>
</dbReference>
<accession>A0A917BTT5</accession>
<dbReference type="InterPro" id="IPR000626">
    <property type="entry name" value="Ubiquitin-like_dom"/>
</dbReference>
<evidence type="ECO:0000313" key="3">
    <source>
        <dbReference type="Proteomes" id="UP000632498"/>
    </source>
</evidence>
<dbReference type="EMBL" id="BMHV01000004">
    <property type="protein sequence ID" value="GGF56554.1"/>
    <property type="molecule type" value="Genomic_DNA"/>
</dbReference>
<dbReference type="Proteomes" id="UP000632498">
    <property type="component" value="Unassembled WGS sequence"/>
</dbReference>
<comment type="caution">
    <text evidence="2">The sequence shown here is derived from an EMBL/GenBank/DDBJ whole genome shotgun (WGS) entry which is preliminary data.</text>
</comment>
<protein>
    <recommendedName>
        <fullName evidence="1">Ubiquitin-like domain-containing protein</fullName>
    </recommendedName>
</protein>
<name>A0A917BTT5_9PROT</name>
<gene>
    <name evidence="2" type="ORF">GCM10011332_07550</name>
</gene>
<proteinExistence type="predicted"/>
<sequence>MTETVRDIKNKIEQILSFIETAERLIYDGKMVDIAALQGHINHLCQDIQKRPQAEARTYLTDLNTLFEALERLEKDVNLQHDELTERLKFSGGRVNPLMAQEISDDDNET</sequence>